<dbReference type="Pfam" id="PF09423">
    <property type="entry name" value="PhoD"/>
    <property type="match status" value="1"/>
</dbReference>
<protein>
    <recommendedName>
        <fullName evidence="4">Alkaline phosphatase</fullName>
    </recommendedName>
</protein>
<dbReference type="PROSITE" id="PS51318">
    <property type="entry name" value="TAT"/>
    <property type="match status" value="1"/>
</dbReference>
<dbReference type="Pfam" id="PF16655">
    <property type="entry name" value="PhoD_N"/>
    <property type="match status" value="1"/>
</dbReference>
<sequence length="527" mass="59199">MRDPEWCDLFYKRGTRRDFLRVGRAAAGLLALASVPGCRADVRLRSIGSYPFKLGVASGDPEPELVVLWTRLDPEALETVGAHEKPVTIDYELARDNNFKEIVRTGSAIASPEFGHSISAEVGGLDPGHEYFYRMIVGGEVSPVGRTKTAPAPENTPDRIRFAFASCQDYEAGYFTALQHLAQEDLDFIIHLGDYIYEYTEHERDTVRHHTGPEIQTLQEYRNRHTQYRSDPDLQAAHAAASWIVTLDDHEVDNNWADESPEDDQSPEQFLLRRTAAFQAYFEFMPLRQASMPSGPNIQLYRRLRFGNLMEMSILDTRQYRSNQPCLGGISPSCATHISPDQSILGRSQREWLFEGLTRSEARWNVLAQQVMVARIRGSDAEGQETWSMDKWDGYPLERSAMINRMADADTPNPVVLTGDIHSNWVTDLKRDFDDPSSETVATEFVCTSLSSGGDGQDMTAGGERLLRRNPHLKFYNGQRGYVIANVTPDLWTSEFKVVPVVTEAGGSLETRAKFVIEDGHPGAEEA</sequence>
<dbReference type="InterPro" id="IPR032093">
    <property type="entry name" value="PhoD_N"/>
</dbReference>
<dbReference type="PANTHER" id="PTHR43606:SF2">
    <property type="entry name" value="ALKALINE PHOSPHATASE FAMILY PROTEIN (AFU_ORTHOLOGUE AFUA_5G03860)"/>
    <property type="match status" value="1"/>
</dbReference>
<evidence type="ECO:0000259" key="2">
    <source>
        <dbReference type="Pfam" id="PF16655"/>
    </source>
</evidence>
<dbReference type="InterPro" id="IPR029052">
    <property type="entry name" value="Metallo-depent_PP-like"/>
</dbReference>
<dbReference type="EMBL" id="UINC01001494">
    <property type="protein sequence ID" value="SUZ82176.1"/>
    <property type="molecule type" value="Genomic_DNA"/>
</dbReference>
<evidence type="ECO:0000313" key="3">
    <source>
        <dbReference type="EMBL" id="SUZ82176.1"/>
    </source>
</evidence>
<dbReference type="PANTHER" id="PTHR43606">
    <property type="entry name" value="PHOSPHATASE, PUTATIVE (AFU_ORTHOLOGUE AFUA_6G08710)-RELATED"/>
    <property type="match status" value="1"/>
</dbReference>
<accession>A0A381QS06</accession>
<feature type="domain" description="Phospholipase D N-terminal" evidence="2">
    <location>
        <begin position="54"/>
        <end position="149"/>
    </location>
</feature>
<dbReference type="InterPro" id="IPR006311">
    <property type="entry name" value="TAT_signal"/>
</dbReference>
<organism evidence="3">
    <name type="scientific">marine metagenome</name>
    <dbReference type="NCBI Taxonomy" id="408172"/>
    <lineage>
        <taxon>unclassified sequences</taxon>
        <taxon>metagenomes</taxon>
        <taxon>ecological metagenomes</taxon>
    </lineage>
</organism>
<name>A0A381QS06_9ZZZZ</name>
<dbReference type="Gene3D" id="2.60.40.380">
    <property type="entry name" value="Purple acid phosphatase-like, N-terminal"/>
    <property type="match status" value="1"/>
</dbReference>
<dbReference type="InterPro" id="IPR038607">
    <property type="entry name" value="PhoD-like_sf"/>
</dbReference>
<proteinExistence type="predicted"/>
<dbReference type="InterPro" id="IPR018946">
    <property type="entry name" value="PhoD-like_MPP"/>
</dbReference>
<dbReference type="AlphaFoldDB" id="A0A381QS06"/>
<evidence type="ECO:0000259" key="1">
    <source>
        <dbReference type="Pfam" id="PF09423"/>
    </source>
</evidence>
<gene>
    <name evidence="3" type="ORF">METZ01_LOCUS35030</name>
</gene>
<dbReference type="CDD" id="cd07389">
    <property type="entry name" value="MPP_PhoD"/>
    <property type="match status" value="1"/>
</dbReference>
<feature type="domain" description="PhoD-like phosphatase metallophosphatase" evidence="1">
    <location>
        <begin position="162"/>
        <end position="496"/>
    </location>
</feature>
<dbReference type="SUPFAM" id="SSF56300">
    <property type="entry name" value="Metallo-dependent phosphatases"/>
    <property type="match status" value="1"/>
</dbReference>
<reference evidence="3" key="1">
    <citation type="submission" date="2018-05" db="EMBL/GenBank/DDBJ databases">
        <authorList>
            <person name="Lanie J.A."/>
            <person name="Ng W.-L."/>
            <person name="Kazmierczak K.M."/>
            <person name="Andrzejewski T.M."/>
            <person name="Davidsen T.M."/>
            <person name="Wayne K.J."/>
            <person name="Tettelin H."/>
            <person name="Glass J.I."/>
            <person name="Rusch D."/>
            <person name="Podicherti R."/>
            <person name="Tsui H.-C.T."/>
            <person name="Winkler M.E."/>
        </authorList>
    </citation>
    <scope>NUCLEOTIDE SEQUENCE</scope>
</reference>
<evidence type="ECO:0008006" key="4">
    <source>
        <dbReference type="Google" id="ProtNLM"/>
    </source>
</evidence>
<dbReference type="Gene3D" id="3.60.21.70">
    <property type="entry name" value="PhoD-like phosphatase"/>
    <property type="match status" value="1"/>
</dbReference>
<dbReference type="InterPro" id="IPR052900">
    <property type="entry name" value="Phospholipid_Metab_Enz"/>
</dbReference>